<dbReference type="Proteomes" id="UP000596311">
    <property type="component" value="Chromosome"/>
</dbReference>
<dbReference type="SUPFAM" id="SSF55729">
    <property type="entry name" value="Acyl-CoA N-acyltransferases (Nat)"/>
    <property type="match status" value="1"/>
</dbReference>
<sequence>MFFRWDWLRPQLTAPVVPTLGPVHPDALTVDLFEDTLRAAETGDFLPYDRDRRWGGEKDEKVLRDDVVHQREHTLIPALSRRGRGTVKVFAYGLHDGILDEAAELAAKLAAAHDVVNARVVRPLGPETTHPRGTRIQLKKFTAGSCPAPVGPVGPVTDWPTDVQETFAPFARVMAGDGLAFLHTQMQAGRCGPVLAAAAEGRIVGAIGPMEVCPDAIGRPQLMPQYFAVLPEARGQGLGRLLWQAAMRWGQSHGAAYQLLQTRVNGPSDQLCQSEGLASLGFTHTTSA</sequence>
<reference evidence="2 3" key="1">
    <citation type="submission" date="2020-03" db="EMBL/GenBank/DDBJ databases">
        <title>Genome mining and metabolic profiling illuminate the polycyclic tetramate macrolactams from Streptomyces koyangensis SCSIO 5802.</title>
        <authorList>
            <person name="Ding W."/>
        </authorList>
    </citation>
    <scope>NUCLEOTIDE SEQUENCE [LARGE SCALE GENOMIC DNA]</scope>
    <source>
        <strain evidence="2 3">SCSIO 5802</strain>
    </source>
</reference>
<accession>A0ABX7EE61</accession>
<proteinExistence type="predicted"/>
<dbReference type="PROSITE" id="PS51186">
    <property type="entry name" value="GNAT"/>
    <property type="match status" value="1"/>
</dbReference>
<keyword evidence="3" id="KW-1185">Reference proteome</keyword>
<name>A0ABX7EE61_9ACTN</name>
<dbReference type="EMBL" id="CP049945">
    <property type="protein sequence ID" value="QRF02811.1"/>
    <property type="molecule type" value="Genomic_DNA"/>
</dbReference>
<dbReference type="Pfam" id="PF00583">
    <property type="entry name" value="Acetyltransf_1"/>
    <property type="match status" value="1"/>
</dbReference>
<organism evidence="2 3">
    <name type="scientific">Streptomyces koyangensis</name>
    <dbReference type="NCBI Taxonomy" id="188770"/>
    <lineage>
        <taxon>Bacteria</taxon>
        <taxon>Bacillati</taxon>
        <taxon>Actinomycetota</taxon>
        <taxon>Actinomycetes</taxon>
        <taxon>Kitasatosporales</taxon>
        <taxon>Streptomycetaceae</taxon>
        <taxon>Streptomyces</taxon>
        <taxon>Streptomyces aurantiacus group</taxon>
    </lineage>
</organism>
<dbReference type="InterPro" id="IPR016181">
    <property type="entry name" value="Acyl_CoA_acyltransferase"/>
</dbReference>
<feature type="domain" description="N-acetyltransferase" evidence="1">
    <location>
        <begin position="151"/>
        <end position="288"/>
    </location>
</feature>
<evidence type="ECO:0000313" key="2">
    <source>
        <dbReference type="EMBL" id="QRF02811.1"/>
    </source>
</evidence>
<gene>
    <name evidence="2" type="ORF">G9U55_11775</name>
</gene>
<dbReference type="InterPro" id="IPR000182">
    <property type="entry name" value="GNAT_dom"/>
</dbReference>
<dbReference type="RefSeq" id="WP_203214652.1">
    <property type="nucleotide sequence ID" value="NZ_CP049945.1"/>
</dbReference>
<protein>
    <submittedName>
        <fullName evidence="2">GNAT family N-acetyltransferase</fullName>
    </submittedName>
</protein>
<dbReference type="CDD" id="cd04301">
    <property type="entry name" value="NAT_SF"/>
    <property type="match status" value="1"/>
</dbReference>
<evidence type="ECO:0000259" key="1">
    <source>
        <dbReference type="PROSITE" id="PS51186"/>
    </source>
</evidence>
<dbReference type="Gene3D" id="3.40.630.30">
    <property type="match status" value="1"/>
</dbReference>
<evidence type="ECO:0000313" key="3">
    <source>
        <dbReference type="Proteomes" id="UP000596311"/>
    </source>
</evidence>